<comment type="similarity">
    <text evidence="7">Belongs to the AP2/ERF transcription factor family. ERF subfamily.</text>
</comment>
<dbReference type="InterPro" id="IPR051032">
    <property type="entry name" value="AP2/ERF_TF_ERF_subfamily"/>
</dbReference>
<keyword evidence="10" id="KW-1185">Reference proteome</keyword>
<evidence type="ECO:0000256" key="6">
    <source>
        <dbReference type="ARBA" id="ARBA00023242"/>
    </source>
</evidence>
<evidence type="ECO:0000259" key="8">
    <source>
        <dbReference type="PROSITE" id="PS51032"/>
    </source>
</evidence>
<dbReference type="PANTHER" id="PTHR31985">
    <property type="entry name" value="ETHYLENE-RESPONSIVE TRANSCRIPTION FACTOR ERF042-RELATED"/>
    <property type="match status" value="1"/>
</dbReference>
<dbReference type="Gene3D" id="3.30.730.10">
    <property type="entry name" value="AP2/ERF domain"/>
    <property type="match status" value="1"/>
</dbReference>
<dbReference type="EMBL" id="OZ019893">
    <property type="protein sequence ID" value="CAK9189961.1"/>
    <property type="molecule type" value="Genomic_DNA"/>
</dbReference>
<accession>A0ABP0T9G9</accession>
<keyword evidence="5" id="KW-0804">Transcription</keyword>
<sequence>MVEKQRTQGGRSGLEIRRGLELLKLVKKKPTKKAAASSSLSSFSSSSSSHHGKYRGVRMRAWGKWVSEIREPNKRSRIWLGSFPNPEMAAHAYDAAVLCLRGPKAFLNFPESVPSSSPPPSHCLSPKEIQAFSAAHAVSACSPIISLTTSSHFLSADSQLSEEKDPHSDPASPRLVKAEAEEEVELLQVHFTEQISAAMDHGIVTTRKVVEEAARECSETSWKCCRAEEEGEEEDDDVQSLLQNLKEIEFPPAVVPGDFLRSGDSTSFFFADNAAYPKMDSEDFWEENLWSFSN</sequence>
<protein>
    <recommendedName>
        <fullName evidence="8">AP2/ERF domain-containing protein</fullName>
    </recommendedName>
</protein>
<evidence type="ECO:0000256" key="3">
    <source>
        <dbReference type="ARBA" id="ARBA00023125"/>
    </source>
</evidence>
<evidence type="ECO:0000256" key="7">
    <source>
        <dbReference type="ARBA" id="ARBA00024343"/>
    </source>
</evidence>
<dbReference type="SMART" id="SM00380">
    <property type="entry name" value="AP2"/>
    <property type="match status" value="1"/>
</dbReference>
<dbReference type="InterPro" id="IPR016177">
    <property type="entry name" value="DNA-bd_dom_sf"/>
</dbReference>
<reference evidence="9 10" key="1">
    <citation type="submission" date="2024-02" db="EMBL/GenBank/DDBJ databases">
        <authorList>
            <consortium name="ELIXIR-Norway"/>
            <consortium name="Elixir Norway"/>
        </authorList>
    </citation>
    <scope>NUCLEOTIDE SEQUENCE [LARGE SCALE GENOMIC DNA]</scope>
</reference>
<feature type="domain" description="AP2/ERF" evidence="8">
    <location>
        <begin position="53"/>
        <end position="110"/>
    </location>
</feature>
<proteinExistence type="inferred from homology"/>
<evidence type="ECO:0000313" key="10">
    <source>
        <dbReference type="Proteomes" id="UP001497512"/>
    </source>
</evidence>
<evidence type="ECO:0000256" key="2">
    <source>
        <dbReference type="ARBA" id="ARBA00023015"/>
    </source>
</evidence>
<organism evidence="9 10">
    <name type="scientific">Sphagnum troendelagicum</name>
    <dbReference type="NCBI Taxonomy" id="128251"/>
    <lineage>
        <taxon>Eukaryota</taxon>
        <taxon>Viridiplantae</taxon>
        <taxon>Streptophyta</taxon>
        <taxon>Embryophyta</taxon>
        <taxon>Bryophyta</taxon>
        <taxon>Sphagnophytina</taxon>
        <taxon>Sphagnopsida</taxon>
        <taxon>Sphagnales</taxon>
        <taxon>Sphagnaceae</taxon>
        <taxon>Sphagnum</taxon>
    </lineage>
</organism>
<evidence type="ECO:0000256" key="5">
    <source>
        <dbReference type="ARBA" id="ARBA00023163"/>
    </source>
</evidence>
<keyword evidence="4" id="KW-0010">Activator</keyword>
<evidence type="ECO:0000256" key="1">
    <source>
        <dbReference type="ARBA" id="ARBA00004123"/>
    </source>
</evidence>
<evidence type="ECO:0000256" key="4">
    <source>
        <dbReference type="ARBA" id="ARBA00023159"/>
    </source>
</evidence>
<dbReference type="Proteomes" id="UP001497512">
    <property type="component" value="Chromosome 1"/>
</dbReference>
<comment type="subcellular location">
    <subcellularLocation>
        <location evidence="1">Nucleus</location>
    </subcellularLocation>
</comment>
<dbReference type="PROSITE" id="PS51032">
    <property type="entry name" value="AP2_ERF"/>
    <property type="match status" value="1"/>
</dbReference>
<name>A0ABP0T9G9_9BRYO</name>
<gene>
    <name evidence="9" type="ORF">CSSPTR1EN2_LOCUS573</name>
</gene>
<dbReference type="PANTHER" id="PTHR31985:SF273">
    <property type="entry name" value="ETHYLENE-RESPONSIVE TRANSCRIPTION FACTOR ERF017"/>
    <property type="match status" value="1"/>
</dbReference>
<keyword evidence="2" id="KW-0805">Transcription regulation</keyword>
<evidence type="ECO:0000313" key="9">
    <source>
        <dbReference type="EMBL" id="CAK9189961.1"/>
    </source>
</evidence>
<dbReference type="Pfam" id="PF00847">
    <property type="entry name" value="AP2"/>
    <property type="match status" value="1"/>
</dbReference>
<dbReference type="CDD" id="cd00018">
    <property type="entry name" value="AP2"/>
    <property type="match status" value="1"/>
</dbReference>
<dbReference type="PRINTS" id="PR00367">
    <property type="entry name" value="ETHRSPELEMNT"/>
</dbReference>
<dbReference type="InterPro" id="IPR001471">
    <property type="entry name" value="AP2/ERF_dom"/>
</dbReference>
<dbReference type="InterPro" id="IPR036955">
    <property type="entry name" value="AP2/ERF_dom_sf"/>
</dbReference>
<dbReference type="SUPFAM" id="SSF54171">
    <property type="entry name" value="DNA-binding domain"/>
    <property type="match status" value="1"/>
</dbReference>
<keyword evidence="6" id="KW-0539">Nucleus</keyword>
<keyword evidence="3" id="KW-0238">DNA-binding</keyword>